<dbReference type="AlphaFoldDB" id="A0A7H9AZL1"/>
<evidence type="ECO:0000256" key="13">
    <source>
        <dbReference type="ARBA" id="ARBA00023136"/>
    </source>
</evidence>
<dbReference type="InterPro" id="IPR002933">
    <property type="entry name" value="Peptidase_M20"/>
</dbReference>
<evidence type="ECO:0000256" key="15">
    <source>
        <dbReference type="PIRSR" id="PIRSR037217-1"/>
    </source>
</evidence>
<dbReference type="PANTHER" id="PTHR45962:SF1">
    <property type="entry name" value="N-FATTY-ACYL-AMINO ACID SYNTHASE_HYDROLASE PM20D1"/>
    <property type="match status" value="1"/>
</dbReference>
<evidence type="ECO:0000313" key="20">
    <source>
        <dbReference type="Proteomes" id="UP000509704"/>
    </source>
</evidence>
<evidence type="ECO:0000256" key="14">
    <source>
        <dbReference type="ARBA" id="ARBA00023180"/>
    </source>
</evidence>
<dbReference type="SUPFAM" id="SSF53187">
    <property type="entry name" value="Zn-dependent exopeptidases"/>
    <property type="match status" value="1"/>
</dbReference>
<name>A0A7H9AZL1_ZYGMR</name>
<evidence type="ECO:0000259" key="18">
    <source>
        <dbReference type="Pfam" id="PF07687"/>
    </source>
</evidence>
<dbReference type="InterPro" id="IPR017141">
    <property type="entry name" value="Pept_M20_carboxypep"/>
</dbReference>
<evidence type="ECO:0000256" key="1">
    <source>
        <dbReference type="ARBA" id="ARBA00001947"/>
    </source>
</evidence>
<evidence type="ECO:0000256" key="17">
    <source>
        <dbReference type="SAM" id="Phobius"/>
    </source>
</evidence>
<reference evidence="19 20" key="1">
    <citation type="submission" date="2020-07" db="EMBL/GenBank/DDBJ databases">
        <title>The yeast mating-type switching endonuclease HO is a domesticated member of an unorthodox homing genetic element family.</title>
        <authorList>
            <person name="Coughlan A.Y."/>
            <person name="Lombardi L."/>
            <person name="Braun-Galleani S."/>
            <person name="Martos A.R."/>
            <person name="Galeote V."/>
            <person name="Bigey F."/>
            <person name="Dequin S."/>
            <person name="Byrne K.P."/>
            <person name="Wolfe K.H."/>
        </authorList>
    </citation>
    <scope>NUCLEOTIDE SEQUENCE [LARGE SCALE GENOMIC DNA]</scope>
    <source>
        <strain evidence="19 20">NRRL Y-6702</strain>
    </source>
</reference>
<dbReference type="GO" id="GO:0016020">
    <property type="term" value="C:membrane"/>
    <property type="evidence" value="ECO:0007669"/>
    <property type="project" value="UniProtKB-SubCell"/>
</dbReference>
<evidence type="ECO:0000256" key="6">
    <source>
        <dbReference type="ARBA" id="ARBA00022670"/>
    </source>
</evidence>
<keyword evidence="5" id="KW-0121">Carboxypeptidase</keyword>
<keyword evidence="13 17" id="KW-0472">Membrane</keyword>
<keyword evidence="20" id="KW-1185">Reference proteome</keyword>
<organism evidence="19 20">
    <name type="scientific">Zygotorulaspora mrakii</name>
    <name type="common">Zygosaccharomyces mrakii</name>
    <dbReference type="NCBI Taxonomy" id="42260"/>
    <lineage>
        <taxon>Eukaryota</taxon>
        <taxon>Fungi</taxon>
        <taxon>Dikarya</taxon>
        <taxon>Ascomycota</taxon>
        <taxon>Saccharomycotina</taxon>
        <taxon>Saccharomycetes</taxon>
        <taxon>Saccharomycetales</taxon>
        <taxon>Saccharomycetaceae</taxon>
        <taxon>Zygotorulaspora</taxon>
    </lineage>
</organism>
<dbReference type="Pfam" id="PF07687">
    <property type="entry name" value="M20_dimer"/>
    <property type="match status" value="1"/>
</dbReference>
<feature type="binding site" evidence="16">
    <location>
        <position position="262"/>
    </location>
    <ligand>
        <name>Zn(2+)</name>
        <dbReference type="ChEBI" id="CHEBI:29105"/>
        <label>2</label>
    </ligand>
</feature>
<feature type="binding site" evidence="16">
    <location>
        <position position="199"/>
    </location>
    <ligand>
        <name>Zn(2+)</name>
        <dbReference type="ChEBI" id="CHEBI:29105"/>
        <label>1</label>
    </ligand>
</feature>
<keyword evidence="12 17" id="KW-1133">Transmembrane helix</keyword>
<dbReference type="Pfam" id="PF01546">
    <property type="entry name" value="Peptidase_M20"/>
    <property type="match status" value="1"/>
</dbReference>
<dbReference type="PIRSF" id="PIRSF037217">
    <property type="entry name" value="Carboxypeptidase_S"/>
    <property type="match status" value="1"/>
</dbReference>
<dbReference type="FunFam" id="3.40.630.10:FF:000098">
    <property type="entry name" value="Gly-Xaa carboxypeptidase"/>
    <property type="match status" value="1"/>
</dbReference>
<dbReference type="GO" id="GO:0004181">
    <property type="term" value="F:metallocarboxypeptidase activity"/>
    <property type="evidence" value="ECO:0007669"/>
    <property type="project" value="InterPro"/>
</dbReference>
<evidence type="ECO:0000256" key="5">
    <source>
        <dbReference type="ARBA" id="ARBA00022645"/>
    </source>
</evidence>
<dbReference type="InterPro" id="IPR011650">
    <property type="entry name" value="Peptidase_M20_dimer"/>
</dbReference>
<feature type="binding site" evidence="16">
    <location>
        <position position="543"/>
    </location>
    <ligand>
        <name>Zn(2+)</name>
        <dbReference type="ChEBI" id="CHEBI:29105"/>
        <label>1</label>
    </ligand>
</feature>
<dbReference type="KEGG" id="zmk:HG535_0C00120"/>
<accession>A0A7H9AZL1</accession>
<dbReference type="InterPro" id="IPR047177">
    <property type="entry name" value="Pept_M20A"/>
</dbReference>
<keyword evidence="9" id="KW-0378">Hydrolase</keyword>
<dbReference type="CDD" id="cd05674">
    <property type="entry name" value="M20_yscS"/>
    <property type="match status" value="1"/>
</dbReference>
<comment type="cofactor">
    <cofactor evidence="1">
        <name>Zn(2+)</name>
        <dbReference type="ChEBI" id="CHEBI:29105"/>
    </cofactor>
</comment>
<dbReference type="Gene3D" id="3.40.630.10">
    <property type="entry name" value="Zn peptidases"/>
    <property type="match status" value="1"/>
</dbReference>
<feature type="domain" description="Peptidase M20 dimerisation" evidence="18">
    <location>
        <begin position="282"/>
        <end position="433"/>
    </location>
</feature>
<dbReference type="EMBL" id="CP058606">
    <property type="protein sequence ID" value="QLG71666.1"/>
    <property type="molecule type" value="Genomic_DNA"/>
</dbReference>
<dbReference type="OrthoDB" id="3064516at2759"/>
<keyword evidence="7 17" id="KW-0812">Transmembrane</keyword>
<dbReference type="SUPFAM" id="SSF55031">
    <property type="entry name" value="Bacterial exopeptidase dimerisation domain"/>
    <property type="match status" value="1"/>
</dbReference>
<sequence>MLLDTKTERNIPKYNQLISKRRVAMAVGAGMLIVGALSNMFSWSYHNHIGVDYIEQCGRMDPILPEFNKSIKMIFESPDFKEKAISRLAGAIQIPTEVFDDNPSPSEDIEYYHEFFKLHDYLVNSFPLVSKHLKLEKVNEVNLLFTWEGKDKKLKPMMLTSHQDVVPVDPETVSQWTYPPFSGHYDASSDLIYGRGALDCKTLLVAQLAAIEQLIEDGFEPTRTVIVALGFDEETAGLHGARTMGKFLHERYGDNGIYSIVDEGSMVAEISKNVFIAAPVVQEKGYLDVNITVLGNGGHSSIPPEHTTIGVAAEIISSLENKPFKFEFSLENPFYGFLVCMAEHSNSLPTEFKKAIIEARFDEKERKKLVEFISQRPEMRELIRTSQAVDVFHGGMKANALPQVSTFLVNHRIDIQSSVQEVLESDLSVAREVAEKYGYGLYLADEEVIPCTDVGSITVTGYKPLEPSPYSPTGGSQVWDIFSGTIQNVFQNGLLRNNSEAEVYVTTNTISANSDTKHYWALTKNIYRFFGNVLPQGLWKTVHSVDETIPASAHLTSIAFVYEYIVNVQEGANEDSLP</sequence>
<feature type="binding site" evidence="16">
    <location>
        <position position="234"/>
    </location>
    <ligand>
        <name>Zn(2+)</name>
        <dbReference type="ChEBI" id="CHEBI:29105"/>
        <label>1</label>
    </ligand>
</feature>
<dbReference type="Proteomes" id="UP000509704">
    <property type="component" value="Chromosome 3"/>
</dbReference>
<keyword evidence="6" id="KW-0645">Protease</keyword>
<dbReference type="Gene3D" id="3.30.70.360">
    <property type="match status" value="1"/>
</dbReference>
<evidence type="ECO:0000256" key="4">
    <source>
        <dbReference type="ARBA" id="ARBA00022499"/>
    </source>
</evidence>
<evidence type="ECO:0000256" key="16">
    <source>
        <dbReference type="PIRSR" id="PIRSR037217-2"/>
    </source>
</evidence>
<dbReference type="GO" id="GO:0000328">
    <property type="term" value="C:fungal-type vacuole lumen"/>
    <property type="evidence" value="ECO:0007669"/>
    <property type="project" value="TreeGrafter"/>
</dbReference>
<feature type="binding site" evidence="16">
    <location>
        <position position="199"/>
    </location>
    <ligand>
        <name>Zn(2+)</name>
        <dbReference type="ChEBI" id="CHEBI:29105"/>
        <label>2</label>
    </ligand>
</feature>
<protein>
    <recommendedName>
        <fullName evidence="18">Peptidase M20 dimerisation domain-containing protein</fullName>
    </recommendedName>
</protein>
<evidence type="ECO:0000256" key="11">
    <source>
        <dbReference type="ARBA" id="ARBA00022843"/>
    </source>
</evidence>
<dbReference type="InterPro" id="IPR036264">
    <property type="entry name" value="Bact_exopeptidase_dim_dom"/>
</dbReference>
<dbReference type="RefSeq" id="XP_037143394.1">
    <property type="nucleotide sequence ID" value="XM_037287499.1"/>
</dbReference>
<feature type="active site" evidence="15">
    <location>
        <position position="164"/>
    </location>
</feature>
<keyword evidence="4" id="KW-1017">Isopeptide bond</keyword>
<dbReference type="GO" id="GO:0046872">
    <property type="term" value="F:metal ion binding"/>
    <property type="evidence" value="ECO:0007669"/>
    <property type="project" value="UniProtKB-KW"/>
</dbReference>
<dbReference type="GO" id="GO:0051603">
    <property type="term" value="P:proteolysis involved in protein catabolic process"/>
    <property type="evidence" value="ECO:0007669"/>
    <property type="project" value="TreeGrafter"/>
</dbReference>
<feature type="transmembrane region" description="Helical" evidence="17">
    <location>
        <begin position="23"/>
        <end position="45"/>
    </location>
</feature>
<gene>
    <name evidence="19" type="ORF">HG535_0C00120</name>
</gene>
<comment type="subcellular location">
    <subcellularLocation>
        <location evidence="2">Membrane</location>
        <topology evidence="2">Single-pass membrane protein</topology>
    </subcellularLocation>
</comment>
<keyword evidence="10 16" id="KW-0862">Zinc</keyword>
<dbReference type="GeneID" id="59235360"/>
<feature type="binding site" evidence="16">
    <location>
        <position position="162"/>
    </location>
    <ligand>
        <name>Zn(2+)</name>
        <dbReference type="ChEBI" id="CHEBI:29105"/>
        <label>2</label>
    </ligand>
</feature>
<keyword evidence="14" id="KW-0325">Glycoprotein</keyword>
<evidence type="ECO:0000256" key="9">
    <source>
        <dbReference type="ARBA" id="ARBA00022801"/>
    </source>
</evidence>
<comment type="similarity">
    <text evidence="3">Belongs to the peptidase M20A family.</text>
</comment>
<keyword evidence="11" id="KW-0832">Ubl conjugation</keyword>
<evidence type="ECO:0000256" key="12">
    <source>
        <dbReference type="ARBA" id="ARBA00022989"/>
    </source>
</evidence>
<evidence type="ECO:0000256" key="2">
    <source>
        <dbReference type="ARBA" id="ARBA00004167"/>
    </source>
</evidence>
<feature type="active site" description="Proton acceptor" evidence="15">
    <location>
        <position position="233"/>
    </location>
</feature>
<keyword evidence="8 16" id="KW-0479">Metal-binding</keyword>
<evidence type="ECO:0000256" key="10">
    <source>
        <dbReference type="ARBA" id="ARBA00022833"/>
    </source>
</evidence>
<evidence type="ECO:0000313" key="19">
    <source>
        <dbReference type="EMBL" id="QLG71666.1"/>
    </source>
</evidence>
<dbReference type="PANTHER" id="PTHR45962">
    <property type="entry name" value="N-FATTY-ACYL-AMINO ACID SYNTHASE/HYDROLASE PM20D1"/>
    <property type="match status" value="1"/>
</dbReference>
<evidence type="ECO:0000256" key="8">
    <source>
        <dbReference type="ARBA" id="ARBA00022723"/>
    </source>
</evidence>
<evidence type="ECO:0000256" key="3">
    <source>
        <dbReference type="ARBA" id="ARBA00006247"/>
    </source>
</evidence>
<proteinExistence type="inferred from homology"/>
<evidence type="ECO:0000256" key="7">
    <source>
        <dbReference type="ARBA" id="ARBA00022692"/>
    </source>
</evidence>